<dbReference type="NCBIfam" id="NF004388">
    <property type="entry name" value="PRK05749.1-4"/>
    <property type="match status" value="1"/>
</dbReference>
<dbReference type="UniPathway" id="UPA00958"/>
<dbReference type="GO" id="GO:0009245">
    <property type="term" value="P:lipid A biosynthetic process"/>
    <property type="evidence" value="ECO:0007669"/>
    <property type="project" value="TreeGrafter"/>
</dbReference>
<evidence type="ECO:0000256" key="3">
    <source>
        <dbReference type="ARBA" id="ARBA00006380"/>
    </source>
</evidence>
<evidence type="ECO:0000256" key="10">
    <source>
        <dbReference type="PIRSR" id="PIRSR639901-1"/>
    </source>
</evidence>
<accession>A0A4R2L1R0</accession>
<comment type="caution">
    <text evidence="14">The sequence shown here is derived from an EMBL/GenBank/DDBJ whole genome shotgun (WGS) entry which is preliminary data.</text>
</comment>
<evidence type="ECO:0000256" key="5">
    <source>
        <dbReference type="ARBA" id="ARBA00019077"/>
    </source>
</evidence>
<dbReference type="Proteomes" id="UP000295765">
    <property type="component" value="Unassembled WGS sequence"/>
</dbReference>
<keyword evidence="7" id="KW-0735">Signal-anchor</keyword>
<evidence type="ECO:0000256" key="4">
    <source>
        <dbReference type="ARBA" id="ARBA00012621"/>
    </source>
</evidence>
<dbReference type="PANTHER" id="PTHR42755">
    <property type="entry name" value="3-DEOXY-MANNO-OCTULOSONATE CYTIDYLYLTRANSFERASE"/>
    <property type="match status" value="1"/>
</dbReference>
<dbReference type="RefSeq" id="WP_132544610.1">
    <property type="nucleotide sequence ID" value="NZ_SLWY01000019.1"/>
</dbReference>
<comment type="catalytic activity">
    <reaction evidence="9 12">
        <text>lipid IVA (E. coli) + CMP-3-deoxy-beta-D-manno-octulosonate = alpha-Kdo-(2-&gt;6)-lipid IVA (E. coli) + CMP + H(+)</text>
        <dbReference type="Rhea" id="RHEA:28066"/>
        <dbReference type="ChEBI" id="CHEBI:15378"/>
        <dbReference type="ChEBI" id="CHEBI:58603"/>
        <dbReference type="ChEBI" id="CHEBI:60364"/>
        <dbReference type="ChEBI" id="CHEBI:60377"/>
        <dbReference type="ChEBI" id="CHEBI:85987"/>
        <dbReference type="EC" id="2.4.99.12"/>
    </reaction>
</comment>
<dbReference type="AlphaFoldDB" id="A0A4R2L1R0"/>
<dbReference type="EMBL" id="SLWY01000019">
    <property type="protein sequence ID" value="TCO79552.1"/>
    <property type="molecule type" value="Genomic_DNA"/>
</dbReference>
<comment type="subcellular location">
    <subcellularLocation>
        <location evidence="1">Cell inner membrane</location>
        <topology evidence="1">Single-pass membrane protein</topology>
        <orientation evidence="1">Cytoplasmic side</orientation>
    </subcellularLocation>
    <subcellularLocation>
        <location evidence="12">Cell membrane</location>
    </subcellularLocation>
</comment>
<feature type="active site" description="Proton acceptor" evidence="10">
    <location>
        <position position="68"/>
    </location>
</feature>
<protein>
    <recommendedName>
        <fullName evidence="5 12">3-deoxy-D-manno-octulosonic acid transferase</fullName>
        <shortName evidence="12">Kdo transferase</shortName>
        <ecNumber evidence="4 12">2.4.99.12</ecNumber>
    </recommendedName>
    <alternativeName>
        <fullName evidence="8 12">Lipid IV(A) 3-deoxy-D-manno-octulosonic acid transferase</fullName>
    </alternativeName>
</protein>
<reference evidence="14 15" key="1">
    <citation type="submission" date="2019-03" db="EMBL/GenBank/DDBJ databases">
        <title>Genomic Encyclopedia of Type Strains, Phase IV (KMG-IV): sequencing the most valuable type-strain genomes for metagenomic binning, comparative biology and taxonomic classification.</title>
        <authorList>
            <person name="Goeker M."/>
        </authorList>
    </citation>
    <scope>NUCLEOTIDE SEQUENCE [LARGE SCALE GENOMIC DNA]</scope>
    <source>
        <strain evidence="14 15">DSM 25287</strain>
    </source>
</reference>
<feature type="domain" description="3-deoxy-D-manno-octulosonic-acid transferase N-terminal" evidence="13">
    <location>
        <begin position="42"/>
        <end position="216"/>
    </location>
</feature>
<dbReference type="InterPro" id="IPR038107">
    <property type="entry name" value="Glycos_transf_N_sf"/>
</dbReference>
<keyword evidence="12" id="KW-0448">Lipopolysaccharide biosynthesis</keyword>
<evidence type="ECO:0000256" key="12">
    <source>
        <dbReference type="RuleBase" id="RU365103"/>
    </source>
</evidence>
<keyword evidence="15" id="KW-1185">Reference proteome</keyword>
<dbReference type="InterPro" id="IPR039901">
    <property type="entry name" value="Kdotransferase"/>
</dbReference>
<comment type="function">
    <text evidence="12">Involved in lipopolysaccharide (LPS) biosynthesis. Catalyzes the transfer of 3-deoxy-D-manno-octulosonate (Kdo) residue(s) from CMP-Kdo to lipid IV(A), the tetraacyldisaccharide-1,4'-bisphosphate precursor of lipid A.</text>
</comment>
<dbReference type="SUPFAM" id="SSF53756">
    <property type="entry name" value="UDP-Glycosyltransferase/glycogen phosphorylase"/>
    <property type="match status" value="1"/>
</dbReference>
<sequence>MALKRPAGRPRRAYSLLLTLLTPFALARLWWRGRANPAYRARIGERFGCIDALPAAGCLWLHAVSLGEVRAAVPLVRALQARHPDVPVLITTTTPTGSAQVRDTFAERVHHVYMPYDLPGAVARFLARTRPRIALIMETELWPNLFAACAARGVPVLVANARLSARSARGYARVPRLTAATLADTTLIAAQADADAERFRTLGAPRVEVLGNLKYDLSLPEGVSAAGAALRAALGAGQRPVLIAASTHAGEDEAVLDAAAMLRGRFAELLLILVPRHPERFDGVAELVRRRGLRVLRRSRDAPAAGAEVYLGDTLGELLLLYAAADLAWVGGSFAAVGGHNVLEPAALGLPVLFGPHMFNFAEAERLLLDADAAQRVADAAGLAARAADWLADPAAARAAGARGRAAVAANRGALERLLARIETVLAGAAAPLSPPQ</sequence>
<evidence type="ECO:0000256" key="2">
    <source>
        <dbReference type="ARBA" id="ARBA00004713"/>
    </source>
</evidence>
<dbReference type="InterPro" id="IPR007507">
    <property type="entry name" value="Glycos_transf_N"/>
</dbReference>
<proteinExistence type="inferred from homology"/>
<evidence type="ECO:0000259" key="13">
    <source>
        <dbReference type="Pfam" id="PF04413"/>
    </source>
</evidence>
<dbReference type="Gene3D" id="3.40.50.11720">
    <property type="entry name" value="3-Deoxy-D-manno-octulosonic-acid transferase, N-terminal domain"/>
    <property type="match status" value="1"/>
</dbReference>
<evidence type="ECO:0000256" key="1">
    <source>
        <dbReference type="ARBA" id="ARBA00004388"/>
    </source>
</evidence>
<comment type="pathway">
    <text evidence="2 12">Bacterial outer membrane biogenesis; LPS core biosynthesis.</text>
</comment>
<organism evidence="14 15">
    <name type="scientific">Plasticicumulans lactativorans</name>
    <dbReference type="NCBI Taxonomy" id="1133106"/>
    <lineage>
        <taxon>Bacteria</taxon>
        <taxon>Pseudomonadati</taxon>
        <taxon>Pseudomonadota</taxon>
        <taxon>Gammaproteobacteria</taxon>
        <taxon>Candidatus Competibacteraceae</taxon>
        <taxon>Plasticicumulans</taxon>
    </lineage>
</organism>
<evidence type="ECO:0000256" key="6">
    <source>
        <dbReference type="ARBA" id="ARBA00022679"/>
    </source>
</evidence>
<dbReference type="GO" id="GO:0005886">
    <property type="term" value="C:plasma membrane"/>
    <property type="evidence" value="ECO:0007669"/>
    <property type="project" value="UniProtKB-SubCell"/>
</dbReference>
<dbReference type="Gene3D" id="3.40.50.2000">
    <property type="entry name" value="Glycogen Phosphorylase B"/>
    <property type="match status" value="1"/>
</dbReference>
<dbReference type="PANTHER" id="PTHR42755:SF1">
    <property type="entry name" value="3-DEOXY-D-MANNO-OCTULOSONIC ACID TRANSFERASE, MITOCHONDRIAL-RELATED"/>
    <property type="match status" value="1"/>
</dbReference>
<dbReference type="Pfam" id="PF04413">
    <property type="entry name" value="Glycos_transf_N"/>
    <property type="match status" value="1"/>
</dbReference>
<dbReference type="EC" id="2.4.99.12" evidence="4 12"/>
<dbReference type="OrthoDB" id="9789797at2"/>
<keyword evidence="12" id="KW-1003">Cell membrane</keyword>
<dbReference type="FunFam" id="3.40.50.11720:FF:000001">
    <property type="entry name" value="3-deoxy-D-manno-octulosonic acid transferase"/>
    <property type="match status" value="1"/>
</dbReference>
<evidence type="ECO:0000313" key="15">
    <source>
        <dbReference type="Proteomes" id="UP000295765"/>
    </source>
</evidence>
<feature type="site" description="Transition state stabilizer" evidence="11">
    <location>
        <position position="138"/>
    </location>
</feature>
<dbReference type="FunFam" id="3.40.50.2000:FF:000032">
    <property type="entry name" value="3-deoxy-D-manno-octulosonic acid transferase"/>
    <property type="match status" value="1"/>
</dbReference>
<name>A0A4R2L1R0_9GAMM</name>
<keyword evidence="6 12" id="KW-0808">Transferase</keyword>
<dbReference type="GO" id="GO:0043842">
    <property type="term" value="F:Kdo transferase activity"/>
    <property type="evidence" value="ECO:0007669"/>
    <property type="project" value="UniProtKB-EC"/>
</dbReference>
<evidence type="ECO:0000256" key="7">
    <source>
        <dbReference type="ARBA" id="ARBA00022968"/>
    </source>
</evidence>
<feature type="site" description="Transition state stabilizer" evidence="11">
    <location>
        <position position="214"/>
    </location>
</feature>
<evidence type="ECO:0000256" key="8">
    <source>
        <dbReference type="ARBA" id="ARBA00031445"/>
    </source>
</evidence>
<dbReference type="GO" id="GO:0009244">
    <property type="term" value="P:lipopolysaccharide core region biosynthetic process"/>
    <property type="evidence" value="ECO:0007669"/>
    <property type="project" value="UniProtKB-UniRule"/>
</dbReference>
<keyword evidence="12" id="KW-0472">Membrane</keyword>
<gene>
    <name evidence="14" type="ORF">EV699_1198</name>
</gene>
<evidence type="ECO:0000256" key="11">
    <source>
        <dbReference type="PIRSR" id="PIRSR639901-2"/>
    </source>
</evidence>
<comment type="similarity">
    <text evidence="3">Belongs to the glycosyltransferase group 1 family. Glycosyltransferase 30 subfamily.</text>
</comment>
<evidence type="ECO:0000313" key="14">
    <source>
        <dbReference type="EMBL" id="TCO79552.1"/>
    </source>
</evidence>
<keyword evidence="7" id="KW-0812">Transmembrane</keyword>
<evidence type="ECO:0000256" key="9">
    <source>
        <dbReference type="ARBA" id="ARBA00049183"/>
    </source>
</evidence>